<name>A0A8S1PIH1_9CILI</name>
<dbReference type="AlphaFoldDB" id="A0A8S1PIH1"/>
<gene>
    <name evidence="1" type="ORF">PSON_ATCC_30995.1.T0790025</name>
</gene>
<organism evidence="1 2">
    <name type="scientific">Paramecium sonneborni</name>
    <dbReference type="NCBI Taxonomy" id="65129"/>
    <lineage>
        <taxon>Eukaryota</taxon>
        <taxon>Sar</taxon>
        <taxon>Alveolata</taxon>
        <taxon>Ciliophora</taxon>
        <taxon>Intramacronucleata</taxon>
        <taxon>Oligohymenophorea</taxon>
        <taxon>Peniculida</taxon>
        <taxon>Parameciidae</taxon>
        <taxon>Paramecium</taxon>
    </lineage>
</organism>
<dbReference type="OrthoDB" id="3156807at2759"/>
<reference evidence="1" key="1">
    <citation type="submission" date="2021-01" db="EMBL/GenBank/DDBJ databases">
        <authorList>
            <consortium name="Genoscope - CEA"/>
            <person name="William W."/>
        </authorList>
    </citation>
    <scope>NUCLEOTIDE SEQUENCE</scope>
</reference>
<comment type="caution">
    <text evidence="1">The sequence shown here is derived from an EMBL/GenBank/DDBJ whole genome shotgun (WGS) entry which is preliminary data.</text>
</comment>
<proteinExistence type="predicted"/>
<evidence type="ECO:0000313" key="1">
    <source>
        <dbReference type="EMBL" id="CAD8102916.1"/>
    </source>
</evidence>
<keyword evidence="2" id="KW-1185">Reference proteome</keyword>
<evidence type="ECO:0000313" key="2">
    <source>
        <dbReference type="Proteomes" id="UP000692954"/>
    </source>
</evidence>
<sequence length="111" mass="13363">MLQLQNENSSEYSSKYMNQENQLIFIKFYLKYRQIYSIRHLKLMKDEIKIINIMIKRYYCVIENVHYLMLDELKDVPKTVSIILDQMAEFGLLFCGDKVQNIEKGIGFTFF</sequence>
<dbReference type="Proteomes" id="UP000692954">
    <property type="component" value="Unassembled WGS sequence"/>
</dbReference>
<protein>
    <submittedName>
        <fullName evidence="1">Uncharacterized protein</fullName>
    </submittedName>
</protein>
<accession>A0A8S1PIH1</accession>
<dbReference type="EMBL" id="CAJJDN010000079">
    <property type="protein sequence ID" value="CAD8102916.1"/>
    <property type="molecule type" value="Genomic_DNA"/>
</dbReference>